<name>A0A5J4RU35_9ZZZZ</name>
<evidence type="ECO:0000313" key="3">
    <source>
        <dbReference type="EMBL" id="KAA6337209.1"/>
    </source>
</evidence>
<dbReference type="AlphaFoldDB" id="A0A5J4RU35"/>
<sequence>MAKTTKSIEPKELNVEQKLTALSHLQAMLSEIDKIKTLRGELPLEVQDLEDEVAGLNTRINKIKAEVDELKTTIAGKKIEIENAKALVQKYKEQQENVRNNREYDFLTKEIEFQTLEIELAEKRIKEFTIEEAAKLNEIAKSTAIVEERQKDLEQKKDELDEIIAETKQEEEKLRGKAKNLETAIESRLLISFRKIRKNSRNGLGLVSVQRDACGGCFNKIPPQKQLDIRSRKKIIVCEYCGRIMIDPELAGINLNEKENVETKVKVTKEKIAKVAKEKVAKVAKEKVEKVTKEKVVKATKEKVAKVAKEKVAKKTDRKTKTSKK</sequence>
<dbReference type="PANTHER" id="PTHR39082">
    <property type="entry name" value="PHOSPHOLIPASE C-BETA-2-RELATED"/>
    <property type="match status" value="1"/>
</dbReference>
<feature type="coiled-coil region" evidence="1">
    <location>
        <begin position="46"/>
        <end position="184"/>
    </location>
</feature>
<dbReference type="InterPro" id="IPR052376">
    <property type="entry name" value="Oxidative_Scav/Glycosyltrans"/>
</dbReference>
<comment type="caution">
    <text evidence="3">The sequence shown here is derived from an EMBL/GenBank/DDBJ whole genome shotgun (WGS) entry which is preliminary data.</text>
</comment>
<dbReference type="Pfam" id="PF02591">
    <property type="entry name" value="Zn_ribbon_9"/>
    <property type="match status" value="1"/>
</dbReference>
<feature type="domain" description="C4-type zinc ribbon" evidence="2">
    <location>
        <begin position="213"/>
        <end position="245"/>
    </location>
</feature>
<dbReference type="PANTHER" id="PTHR39082:SF1">
    <property type="entry name" value="SCAVENGER RECEPTOR CLASS A MEMBER 3"/>
    <property type="match status" value="1"/>
</dbReference>
<dbReference type="InterPro" id="IPR003743">
    <property type="entry name" value="Zf-RING_7"/>
</dbReference>
<proteinExistence type="predicted"/>
<dbReference type="EMBL" id="SNRY01000720">
    <property type="protein sequence ID" value="KAA6337209.1"/>
    <property type="molecule type" value="Genomic_DNA"/>
</dbReference>
<evidence type="ECO:0000259" key="2">
    <source>
        <dbReference type="Pfam" id="PF02591"/>
    </source>
</evidence>
<dbReference type="Gene3D" id="1.10.287.1490">
    <property type="match status" value="1"/>
</dbReference>
<protein>
    <recommendedName>
        <fullName evidence="2">C4-type zinc ribbon domain-containing protein</fullName>
    </recommendedName>
</protein>
<gene>
    <name evidence="3" type="ORF">EZS27_014687</name>
</gene>
<organism evidence="3">
    <name type="scientific">termite gut metagenome</name>
    <dbReference type="NCBI Taxonomy" id="433724"/>
    <lineage>
        <taxon>unclassified sequences</taxon>
        <taxon>metagenomes</taxon>
        <taxon>organismal metagenomes</taxon>
    </lineage>
</organism>
<reference evidence="3" key="1">
    <citation type="submission" date="2019-03" db="EMBL/GenBank/DDBJ databases">
        <title>Single cell metagenomics reveals metabolic interactions within the superorganism composed of flagellate Streblomastix strix and complex community of Bacteroidetes bacteria on its surface.</title>
        <authorList>
            <person name="Treitli S.C."/>
            <person name="Kolisko M."/>
            <person name="Husnik F."/>
            <person name="Keeling P."/>
            <person name="Hampl V."/>
        </authorList>
    </citation>
    <scope>NUCLEOTIDE SEQUENCE</scope>
    <source>
        <strain evidence="3">STM</strain>
    </source>
</reference>
<accession>A0A5J4RU35</accession>
<evidence type="ECO:0000256" key="1">
    <source>
        <dbReference type="SAM" id="Coils"/>
    </source>
</evidence>
<keyword evidence="1" id="KW-0175">Coiled coil</keyword>